<dbReference type="InterPro" id="IPR028124">
    <property type="entry name" value="SMAP_dom"/>
</dbReference>
<feature type="region of interest" description="Disordered" evidence="1">
    <location>
        <begin position="195"/>
        <end position="214"/>
    </location>
</feature>
<reference evidence="4" key="3">
    <citation type="submission" date="2014-09" db="EMBL/GenBank/DDBJ databases">
        <authorList>
            <person name="Magalhaes I.L.F."/>
            <person name="Oliveira U."/>
            <person name="Santos F.R."/>
            <person name="Vidigal T.H.D.A."/>
            <person name="Brescovit A.D."/>
            <person name="Santos A.J."/>
        </authorList>
    </citation>
    <scope>NUCLEOTIDE SEQUENCE</scope>
</reference>
<dbReference type="AlphaFoldDB" id="A0A0A9YFT8"/>
<name>A0A0A9YFT8_LYGHE</name>
<feature type="compositionally biased region" description="Basic residues" evidence="1">
    <location>
        <begin position="140"/>
        <end position="172"/>
    </location>
</feature>
<evidence type="ECO:0000313" key="3">
    <source>
        <dbReference type="EMBL" id="JAG28380.1"/>
    </source>
</evidence>
<accession>A0A0A9YFT8</accession>
<evidence type="ECO:0000313" key="4">
    <source>
        <dbReference type="EMBL" id="JAG54920.1"/>
    </source>
</evidence>
<feature type="region of interest" description="Disordered" evidence="1">
    <location>
        <begin position="1"/>
        <end position="179"/>
    </location>
</feature>
<feature type="domain" description="Small acidic protein-like" evidence="2">
    <location>
        <begin position="260"/>
        <end position="329"/>
    </location>
</feature>
<evidence type="ECO:0000259" key="2">
    <source>
        <dbReference type="Pfam" id="PF15477"/>
    </source>
</evidence>
<dbReference type="Pfam" id="PF15477">
    <property type="entry name" value="SMAP"/>
    <property type="match status" value="1"/>
</dbReference>
<dbReference type="EMBL" id="GBHO01015224">
    <property type="protein sequence ID" value="JAG28380.1"/>
    <property type="molecule type" value="Transcribed_RNA"/>
</dbReference>
<reference evidence="3" key="1">
    <citation type="journal article" date="2014" name="PLoS ONE">
        <title>Transcriptome-Based Identification of ABC Transporters in the Western Tarnished Plant Bug Lygus hesperus.</title>
        <authorList>
            <person name="Hull J.J."/>
            <person name="Chaney K."/>
            <person name="Geib S.M."/>
            <person name="Fabrick J.A."/>
            <person name="Brent C.S."/>
            <person name="Walsh D."/>
            <person name="Lavine L.C."/>
        </authorList>
    </citation>
    <scope>NUCLEOTIDE SEQUENCE</scope>
</reference>
<dbReference type="EMBL" id="GBRD01010904">
    <property type="protein sequence ID" value="JAG54920.1"/>
    <property type="molecule type" value="Transcribed_RNA"/>
</dbReference>
<evidence type="ECO:0000256" key="1">
    <source>
        <dbReference type="SAM" id="MobiDB-lite"/>
    </source>
</evidence>
<feature type="compositionally biased region" description="Basic residues" evidence="1">
    <location>
        <begin position="106"/>
        <end position="132"/>
    </location>
</feature>
<dbReference type="PANTHER" id="PTHR22426">
    <property type="entry name" value="ARGININE_SERINE-RICH COILED-COIL PROTEIN 2"/>
    <property type="match status" value="1"/>
</dbReference>
<sequence length="336" mass="38229">MDTLQYVYSTSESSDDDDVVVPSHKDVLPQSSSSSRKLNELVGSYDSGRRKSPPSDRRGLSDKRPVSPEPVRGHSQESRSRTSPDSRKDRRSSDRHSPSRRSEGHRSRRRHDKDHRDKDRRHRDRSKNRRRDRSREHRYDRRSRSRSPRRSHRDSPKHKSKDRSRTRSPPHRKPFDAKNKLYILTKMGIDYKGTESVDGPNRAGGAASSAATSGPSVPQYYNPLTINAGKYAEQIAKRKLLWNNKKAEKEEAAKTGSSIWQGAKFSQDSDGKLTAKFQRLMGIKNQGGDSANASGQEIIKKQEELFSSMEMQYEVARATTHTQRGVGLGFGPRHIP</sequence>
<protein>
    <submittedName>
        <fullName evidence="3">Arginine/serine-rich coiled-coil protein 2</fullName>
    </submittedName>
</protein>
<proteinExistence type="predicted"/>
<feature type="compositionally biased region" description="Basic and acidic residues" evidence="1">
    <location>
        <begin position="47"/>
        <end position="105"/>
    </location>
</feature>
<feature type="compositionally biased region" description="Low complexity" evidence="1">
    <location>
        <begin position="203"/>
        <end position="214"/>
    </location>
</feature>
<organism evidence="3">
    <name type="scientific">Lygus hesperus</name>
    <name type="common">Western plant bug</name>
    <dbReference type="NCBI Taxonomy" id="30085"/>
    <lineage>
        <taxon>Eukaryota</taxon>
        <taxon>Metazoa</taxon>
        <taxon>Ecdysozoa</taxon>
        <taxon>Arthropoda</taxon>
        <taxon>Hexapoda</taxon>
        <taxon>Insecta</taxon>
        <taxon>Pterygota</taxon>
        <taxon>Neoptera</taxon>
        <taxon>Paraneoptera</taxon>
        <taxon>Hemiptera</taxon>
        <taxon>Heteroptera</taxon>
        <taxon>Panheteroptera</taxon>
        <taxon>Cimicomorpha</taxon>
        <taxon>Miridae</taxon>
        <taxon>Mirini</taxon>
        <taxon>Lygus</taxon>
    </lineage>
</organism>
<reference evidence="3" key="2">
    <citation type="submission" date="2014-07" db="EMBL/GenBank/DDBJ databases">
        <authorList>
            <person name="Hull J."/>
        </authorList>
    </citation>
    <scope>NUCLEOTIDE SEQUENCE</scope>
</reference>
<dbReference type="PANTHER" id="PTHR22426:SF2">
    <property type="entry name" value="ARGININE_SERINE-RICH COILED-COIL PROTEIN 2"/>
    <property type="match status" value="1"/>
</dbReference>
<gene>
    <name evidence="3" type="primary">rsrc2_0</name>
    <name evidence="3" type="ORF">CM83_64040</name>
</gene>